<proteinExistence type="predicted"/>
<gene>
    <name evidence="2" type="ORF">CR513_20310</name>
</gene>
<dbReference type="Proteomes" id="UP000257109">
    <property type="component" value="Unassembled WGS sequence"/>
</dbReference>
<dbReference type="Gene3D" id="3.30.420.10">
    <property type="entry name" value="Ribonuclease H-like superfamily/Ribonuclease H"/>
    <property type="match status" value="1"/>
</dbReference>
<sequence length="111" mass="12521">MPTLVQPTPIYRDPSRQAETKSTPAIPARSLWSRLGTKLLFPITCHPQMDGQTKVENWIPHVEFSFNRVFNSTTSYSPFELAYGFNLVPPLDLFPLPIMRNCVNGEGLSKA</sequence>
<name>A0A371H2F1_MUCPR</name>
<accession>A0A371H2F1</accession>
<dbReference type="AlphaFoldDB" id="A0A371H2F1"/>
<evidence type="ECO:0000256" key="1">
    <source>
        <dbReference type="SAM" id="MobiDB-lite"/>
    </source>
</evidence>
<evidence type="ECO:0000313" key="3">
    <source>
        <dbReference type="Proteomes" id="UP000257109"/>
    </source>
</evidence>
<dbReference type="InterPro" id="IPR036397">
    <property type="entry name" value="RNaseH_sf"/>
</dbReference>
<feature type="region of interest" description="Disordered" evidence="1">
    <location>
        <begin position="1"/>
        <end position="24"/>
    </location>
</feature>
<dbReference type="EMBL" id="QJKJ01003761">
    <property type="protein sequence ID" value="RDX96980.1"/>
    <property type="molecule type" value="Genomic_DNA"/>
</dbReference>
<reference evidence="2" key="1">
    <citation type="submission" date="2018-05" db="EMBL/GenBank/DDBJ databases">
        <title>Draft genome of Mucuna pruriens seed.</title>
        <authorList>
            <person name="Nnadi N.E."/>
            <person name="Vos R."/>
            <person name="Hasami M.H."/>
            <person name="Devisetty U.K."/>
            <person name="Aguiy J.C."/>
        </authorList>
    </citation>
    <scope>NUCLEOTIDE SEQUENCE [LARGE SCALE GENOMIC DNA]</scope>
    <source>
        <strain evidence="2">JCA_2017</strain>
    </source>
</reference>
<protein>
    <submittedName>
        <fullName evidence="2">Uncharacterized protein</fullName>
    </submittedName>
</protein>
<feature type="non-terminal residue" evidence="2">
    <location>
        <position position="1"/>
    </location>
</feature>
<comment type="caution">
    <text evidence="2">The sequence shown here is derived from an EMBL/GenBank/DDBJ whole genome shotgun (WGS) entry which is preliminary data.</text>
</comment>
<organism evidence="2 3">
    <name type="scientific">Mucuna pruriens</name>
    <name type="common">Velvet bean</name>
    <name type="synonym">Dolichos pruriens</name>
    <dbReference type="NCBI Taxonomy" id="157652"/>
    <lineage>
        <taxon>Eukaryota</taxon>
        <taxon>Viridiplantae</taxon>
        <taxon>Streptophyta</taxon>
        <taxon>Embryophyta</taxon>
        <taxon>Tracheophyta</taxon>
        <taxon>Spermatophyta</taxon>
        <taxon>Magnoliopsida</taxon>
        <taxon>eudicotyledons</taxon>
        <taxon>Gunneridae</taxon>
        <taxon>Pentapetalae</taxon>
        <taxon>rosids</taxon>
        <taxon>fabids</taxon>
        <taxon>Fabales</taxon>
        <taxon>Fabaceae</taxon>
        <taxon>Papilionoideae</taxon>
        <taxon>50 kb inversion clade</taxon>
        <taxon>NPAAA clade</taxon>
        <taxon>indigoferoid/millettioid clade</taxon>
        <taxon>Phaseoleae</taxon>
        <taxon>Mucuna</taxon>
    </lineage>
</organism>
<dbReference type="PANTHER" id="PTHR35046">
    <property type="entry name" value="ZINC KNUCKLE (CCHC-TYPE) FAMILY PROTEIN"/>
    <property type="match status" value="1"/>
</dbReference>
<dbReference type="OrthoDB" id="407598at2759"/>
<keyword evidence="3" id="KW-1185">Reference proteome</keyword>
<dbReference type="GO" id="GO:0003676">
    <property type="term" value="F:nucleic acid binding"/>
    <property type="evidence" value="ECO:0007669"/>
    <property type="project" value="InterPro"/>
</dbReference>
<evidence type="ECO:0000313" key="2">
    <source>
        <dbReference type="EMBL" id="RDX96980.1"/>
    </source>
</evidence>
<dbReference type="PANTHER" id="PTHR35046:SF9">
    <property type="entry name" value="RNA-DIRECTED DNA POLYMERASE"/>
    <property type="match status" value="1"/>
</dbReference>